<reference evidence="3 4" key="1">
    <citation type="journal article" date="2018" name="Nat. Ecol. Evol.">
        <title>Genomic signatures of mitonuclear coevolution across populations of Tigriopus californicus.</title>
        <authorList>
            <person name="Barreto F.S."/>
            <person name="Watson E.T."/>
            <person name="Lima T.G."/>
            <person name="Willett C.S."/>
            <person name="Edmands S."/>
            <person name="Li W."/>
            <person name="Burton R.S."/>
        </authorList>
    </citation>
    <scope>NUCLEOTIDE SEQUENCE [LARGE SCALE GENOMIC DNA]</scope>
    <source>
        <strain evidence="3 4">San Diego</strain>
    </source>
</reference>
<keyword evidence="1" id="KW-0539">Nucleus</keyword>
<dbReference type="GO" id="GO:0005634">
    <property type="term" value="C:nucleus"/>
    <property type="evidence" value="ECO:0007669"/>
    <property type="project" value="TreeGrafter"/>
</dbReference>
<evidence type="ECO:0000259" key="2">
    <source>
        <dbReference type="PROSITE" id="PS50097"/>
    </source>
</evidence>
<dbReference type="AlphaFoldDB" id="A0A553N684"/>
<dbReference type="EMBL" id="VCGU01000459">
    <property type="protein sequence ID" value="TRY60942.1"/>
    <property type="molecule type" value="Genomic_DNA"/>
</dbReference>
<dbReference type="SUPFAM" id="SSF54695">
    <property type="entry name" value="POZ domain"/>
    <property type="match status" value="1"/>
</dbReference>
<dbReference type="Pfam" id="PF00651">
    <property type="entry name" value="BTB"/>
    <property type="match status" value="1"/>
</dbReference>
<keyword evidence="4" id="KW-1185">Reference proteome</keyword>
<comment type="caution">
    <text evidence="3">The sequence shown here is derived from an EMBL/GenBank/DDBJ whole genome shotgun (WGS) entry which is preliminary data.</text>
</comment>
<name>A0A553N684_TIGCA</name>
<feature type="domain" description="BTB" evidence="2">
    <location>
        <begin position="50"/>
        <end position="79"/>
    </location>
</feature>
<dbReference type="Gene3D" id="3.30.710.10">
    <property type="entry name" value="Potassium Channel Kv1.1, Chain A"/>
    <property type="match status" value="1"/>
</dbReference>
<evidence type="ECO:0000313" key="3">
    <source>
        <dbReference type="EMBL" id="TRY60942.1"/>
    </source>
</evidence>
<accession>A0A553N684</accession>
<sequence>MASSPQMMLIESTEEGATSSTLEHYSLRWNDYPQTVVATFRNLKEEEDFVDVTLACNSKQFTAHKVVLSACSPYFRQLLKVSESWMIQPL</sequence>
<evidence type="ECO:0000313" key="4">
    <source>
        <dbReference type="Proteomes" id="UP000318571"/>
    </source>
</evidence>
<dbReference type="PANTHER" id="PTHR23110:SF98">
    <property type="entry name" value="PRE-LOLA-G, ISOFORM C-RELATED"/>
    <property type="match status" value="1"/>
</dbReference>
<organism evidence="3 4">
    <name type="scientific">Tigriopus californicus</name>
    <name type="common">Marine copepod</name>
    <dbReference type="NCBI Taxonomy" id="6832"/>
    <lineage>
        <taxon>Eukaryota</taxon>
        <taxon>Metazoa</taxon>
        <taxon>Ecdysozoa</taxon>
        <taxon>Arthropoda</taxon>
        <taxon>Crustacea</taxon>
        <taxon>Multicrustacea</taxon>
        <taxon>Hexanauplia</taxon>
        <taxon>Copepoda</taxon>
        <taxon>Harpacticoida</taxon>
        <taxon>Harpacticidae</taxon>
        <taxon>Tigriopus</taxon>
    </lineage>
</organism>
<dbReference type="InterPro" id="IPR011333">
    <property type="entry name" value="SKP1/BTB/POZ_sf"/>
</dbReference>
<protein>
    <recommendedName>
        <fullName evidence="2">BTB domain-containing protein</fullName>
    </recommendedName>
</protein>
<dbReference type="Proteomes" id="UP000318571">
    <property type="component" value="Chromosome 8"/>
</dbReference>
<evidence type="ECO:0000256" key="1">
    <source>
        <dbReference type="ARBA" id="ARBA00023242"/>
    </source>
</evidence>
<dbReference type="GO" id="GO:0006357">
    <property type="term" value="P:regulation of transcription by RNA polymerase II"/>
    <property type="evidence" value="ECO:0007669"/>
    <property type="project" value="TreeGrafter"/>
</dbReference>
<dbReference type="OMA" id="SESWMIQ"/>
<dbReference type="PANTHER" id="PTHR23110">
    <property type="entry name" value="BTB DOMAIN TRANSCRIPTION FACTOR"/>
    <property type="match status" value="1"/>
</dbReference>
<dbReference type="InterPro" id="IPR000210">
    <property type="entry name" value="BTB/POZ_dom"/>
</dbReference>
<dbReference type="PROSITE" id="PS50097">
    <property type="entry name" value="BTB"/>
    <property type="match status" value="1"/>
</dbReference>
<gene>
    <name evidence="3" type="ORF">TCAL_12257</name>
</gene>
<proteinExistence type="predicted"/>
<dbReference type="InterPro" id="IPR051095">
    <property type="entry name" value="Dros_DevTransReg"/>
</dbReference>